<name>A0ABX2AGT9_9PROT</name>
<reference evidence="1 2" key="1">
    <citation type="journal article" date="2020" name="Microorganisms">
        <title>Description of Komagataeibacter melaceti sp. nov. and Komagataeibacter melomenusus sp. nov. Isolated from Apple Cider Vinegar.</title>
        <authorList>
            <person name="Maric L."/>
            <person name="Cleenwerck I."/>
            <person name="Accetto T."/>
            <person name="Vandamme P."/>
            <person name="Trcek J."/>
        </authorList>
    </citation>
    <scope>NUCLEOTIDE SEQUENCE [LARGE SCALE GENOMIC DNA]</scope>
    <source>
        <strain evidence="1 2">AV436</strain>
    </source>
</reference>
<gene>
    <name evidence="1" type="ORF">HNW77_11935</name>
</gene>
<evidence type="ECO:0000313" key="2">
    <source>
        <dbReference type="Proteomes" id="UP000623090"/>
    </source>
</evidence>
<dbReference type="InterPro" id="IPR027417">
    <property type="entry name" value="P-loop_NTPase"/>
</dbReference>
<comment type="caution">
    <text evidence="1">The sequence shown here is derived from an EMBL/GenBank/DDBJ whole genome shotgun (WGS) entry which is preliminary data.</text>
</comment>
<evidence type="ECO:0000313" key="1">
    <source>
        <dbReference type="EMBL" id="NPC67087.1"/>
    </source>
</evidence>
<organism evidence="1 2">
    <name type="scientific">Komagataeibacter melomenusus</name>
    <dbReference type="NCBI Taxonomy" id="2766578"/>
    <lineage>
        <taxon>Bacteria</taxon>
        <taxon>Pseudomonadati</taxon>
        <taxon>Pseudomonadota</taxon>
        <taxon>Alphaproteobacteria</taxon>
        <taxon>Acetobacterales</taxon>
        <taxon>Acetobacteraceae</taxon>
        <taxon>Komagataeibacter</taxon>
    </lineage>
</organism>
<dbReference type="RefSeq" id="WP_172157874.1">
    <property type="nucleotide sequence ID" value="NZ_JABJWC010000031.1"/>
</dbReference>
<dbReference type="SUPFAM" id="SSF52540">
    <property type="entry name" value="P-loop containing nucleoside triphosphate hydrolases"/>
    <property type="match status" value="1"/>
</dbReference>
<accession>A0ABX2AGT9</accession>
<keyword evidence="2" id="KW-1185">Reference proteome</keyword>
<dbReference type="Proteomes" id="UP000623090">
    <property type="component" value="Unassembled WGS sequence"/>
</dbReference>
<dbReference type="EMBL" id="JABJWC010000031">
    <property type="protein sequence ID" value="NPC67087.1"/>
    <property type="molecule type" value="Genomic_DNA"/>
</dbReference>
<proteinExistence type="predicted"/>
<dbReference type="Gene3D" id="3.40.50.300">
    <property type="entry name" value="P-loop containing nucleotide triphosphate hydrolases"/>
    <property type="match status" value="1"/>
</dbReference>
<protein>
    <recommendedName>
        <fullName evidence="3">NACHT domain-containing protein</fullName>
    </recommendedName>
</protein>
<evidence type="ECO:0008006" key="3">
    <source>
        <dbReference type="Google" id="ProtNLM"/>
    </source>
</evidence>
<sequence>MRPTEYAIADRIYKKINNLENEEDIANDARIATEGCCKLLIFLFDRENYDAKTSGKTLRSLCDSLKHDVLGINATHLKKIKSCIEKIMTLGNIGSHDGSVILEKIDIGDIIFNINRLIHLIFNSKEYINIDFELPNGMYKLIHKQDINNQNWRCDQIIKIVYPGRKVKIESSSQNYQFYNISDADGRSIGILFLHRNISMKNTIDEVIDKSDINSFDSIQILTPLERNKETGKPISTRVSYITDCFKQNNKVRLEHEKIKGSFIEDYIFNLSLESHKENIIKNQREPFFVEQKLVKYSDRQREIGSMDFINSIINKKPEYDSPIYFIFGEGGIGKTTFCKEAVRRINSIGENEKKIGVIISSFDIPNDASVVHQVNTIQDLYKLANINNNDSISQEIFSINVRSGNIIVIVDGMDEIISKLKDKFSIKNFIESVYELNDTYLNCSVIICSRNLKLDEREGYIHKLSLKGFDNPQIEDYLSKRFDNDKIKQRARNIIGEIYDKEYDSRRGQITPLVIKLASDLSAEDGSISFSDASSDFLIKKHAIDKIIYLIVNREIKKHDLNIDFDKYFIVLKEIVFSSSASSVDEEELNFIIDIATVDMEDNKKRFFIKAIYSSPLLHKIDNFFIIRYDSLDFWVKSRYMVKRIKENNPETDGSVLNAMARDCYAGGALVKDISINRELYGDYEKNTIHYIKAISEKDDIVKNRRKILSAYSYIYCSRENLLDKEKTTDFIIFLYGGKLIIENMAIYGDFFPLDFTNIKVVNGYFNSYSSLHKCNFPDHVVFEKSVFENFQDFSYGRESIKRIIFDDNCILCESIGEAIATANNNANANREKIKKDFDKIFRVGFKDGSFVWKSEQVYRQQCSTLKTNKSINDIMNVLCNFGIFSKVSKRERRGYGWVVSDDFQKIVEDYLTQGILHNKIDECINSIAKP</sequence>